<keyword evidence="5" id="KW-1185">Reference proteome</keyword>
<keyword evidence="3" id="KW-0067">ATP-binding</keyword>
<evidence type="ECO:0000256" key="1">
    <source>
        <dbReference type="ARBA" id="ARBA00022598"/>
    </source>
</evidence>
<evidence type="ECO:0008006" key="6">
    <source>
        <dbReference type="Google" id="ProtNLM"/>
    </source>
</evidence>
<sequence>ADVETAAKIVGFPAVLKPVSGVASVGVKKVESIAELRTAYLDRDREFRSLVISSGAIVKDDGSQGTTVGADNVIGARFLLEHYLDGDEVDIDVVMSEGEWQYAAVSDNGPTLEPYFNETWAVSPSLLPRQKQVELKEGNPHLPSQIQVCELAINAVKAPPFALGFEDGIFHVECKYTTNCGPQLIE</sequence>
<evidence type="ECO:0000313" key="5">
    <source>
        <dbReference type="Proteomes" id="UP000654075"/>
    </source>
</evidence>
<dbReference type="Proteomes" id="UP000654075">
    <property type="component" value="Unassembled WGS sequence"/>
</dbReference>
<gene>
    <name evidence="4" type="ORF">PGLA1383_LOCUS55118</name>
</gene>
<dbReference type="PANTHER" id="PTHR43585:SF2">
    <property type="entry name" value="ATP-GRASP ENZYME FSQD"/>
    <property type="match status" value="1"/>
</dbReference>
<evidence type="ECO:0000313" key="4">
    <source>
        <dbReference type="EMBL" id="CAE8640199.1"/>
    </source>
</evidence>
<dbReference type="Gene3D" id="3.30.470.20">
    <property type="entry name" value="ATP-grasp fold, B domain"/>
    <property type="match status" value="1"/>
</dbReference>
<comment type="caution">
    <text evidence="4">The sequence shown here is derived from an EMBL/GenBank/DDBJ whole genome shotgun (WGS) entry which is preliminary data.</text>
</comment>
<keyword evidence="2" id="KW-0547">Nucleotide-binding</keyword>
<dbReference type="PANTHER" id="PTHR43585">
    <property type="entry name" value="FUMIPYRROLE BIOSYNTHESIS PROTEIN C"/>
    <property type="match status" value="1"/>
</dbReference>
<dbReference type="SUPFAM" id="SSF56059">
    <property type="entry name" value="Glutathione synthetase ATP-binding domain-like"/>
    <property type="match status" value="1"/>
</dbReference>
<dbReference type="Pfam" id="PF13535">
    <property type="entry name" value="ATP-grasp_4"/>
    <property type="match status" value="1"/>
</dbReference>
<name>A0A813HR32_POLGL</name>
<dbReference type="InterPro" id="IPR052032">
    <property type="entry name" value="ATP-dep_AA_Ligase"/>
</dbReference>
<protein>
    <recommendedName>
        <fullName evidence="6">D-alanine--D-alanine ligase</fullName>
    </recommendedName>
</protein>
<accession>A0A813HR32</accession>
<dbReference type="OrthoDB" id="434648at2759"/>
<evidence type="ECO:0000256" key="3">
    <source>
        <dbReference type="ARBA" id="ARBA00022840"/>
    </source>
</evidence>
<proteinExistence type="predicted"/>
<feature type="non-terminal residue" evidence="4">
    <location>
        <position position="1"/>
    </location>
</feature>
<dbReference type="EMBL" id="CAJNNV010032518">
    <property type="protein sequence ID" value="CAE8640199.1"/>
    <property type="molecule type" value="Genomic_DNA"/>
</dbReference>
<dbReference type="GO" id="GO:0016874">
    <property type="term" value="F:ligase activity"/>
    <property type="evidence" value="ECO:0007669"/>
    <property type="project" value="UniProtKB-KW"/>
</dbReference>
<feature type="non-terminal residue" evidence="4">
    <location>
        <position position="186"/>
    </location>
</feature>
<keyword evidence="1" id="KW-0436">Ligase</keyword>
<dbReference type="GO" id="GO:0005524">
    <property type="term" value="F:ATP binding"/>
    <property type="evidence" value="ECO:0007669"/>
    <property type="project" value="UniProtKB-KW"/>
</dbReference>
<reference evidence="4" key="1">
    <citation type="submission" date="2021-02" db="EMBL/GenBank/DDBJ databases">
        <authorList>
            <person name="Dougan E. K."/>
            <person name="Rhodes N."/>
            <person name="Thang M."/>
            <person name="Chan C."/>
        </authorList>
    </citation>
    <scope>NUCLEOTIDE SEQUENCE</scope>
</reference>
<dbReference type="AlphaFoldDB" id="A0A813HR32"/>
<evidence type="ECO:0000256" key="2">
    <source>
        <dbReference type="ARBA" id="ARBA00022741"/>
    </source>
</evidence>
<organism evidence="4 5">
    <name type="scientific">Polarella glacialis</name>
    <name type="common">Dinoflagellate</name>
    <dbReference type="NCBI Taxonomy" id="89957"/>
    <lineage>
        <taxon>Eukaryota</taxon>
        <taxon>Sar</taxon>
        <taxon>Alveolata</taxon>
        <taxon>Dinophyceae</taxon>
        <taxon>Suessiales</taxon>
        <taxon>Suessiaceae</taxon>
        <taxon>Polarella</taxon>
    </lineage>
</organism>